<protein>
    <recommendedName>
        <fullName evidence="2">Rho termination factor-like N-terminal domain-containing protein</fullName>
    </recommendedName>
</protein>
<evidence type="ECO:0000313" key="3">
    <source>
        <dbReference type="EMBL" id="NEZ47933.1"/>
    </source>
</evidence>
<reference evidence="3 4" key="1">
    <citation type="submission" date="2019-04" db="EMBL/GenBank/DDBJ databases">
        <title>Genome sequencing of Clostridium botulinum Groups I-IV and Clostridium butyricum.</title>
        <authorList>
            <person name="Brunt J."/>
            <person name="Van Vliet A.H.M."/>
            <person name="Stringer S.C."/>
            <person name="Carter A.T."/>
            <person name="Peck M.W."/>
        </authorList>
    </citation>
    <scope>NUCLEOTIDE SEQUENCE [LARGE SCALE GENOMIC DNA]</scope>
    <source>
        <strain evidence="3 4">IFR 18/094</strain>
    </source>
</reference>
<feature type="domain" description="Rho termination factor-like N-terminal" evidence="2">
    <location>
        <begin position="26"/>
        <end position="60"/>
    </location>
</feature>
<organism evidence="3 4">
    <name type="scientific">Clostridium niameyense</name>
    <dbReference type="NCBI Taxonomy" id="1622073"/>
    <lineage>
        <taxon>Bacteria</taxon>
        <taxon>Bacillati</taxon>
        <taxon>Bacillota</taxon>
        <taxon>Clostridia</taxon>
        <taxon>Eubacteriales</taxon>
        <taxon>Clostridiaceae</taxon>
        <taxon>Clostridium</taxon>
    </lineage>
</organism>
<sequence length="62" mass="7231">MNKYLKEKEQIDKENKKTESIDSKEDLEKLTVEELKNKAKEKSIKGYSTMTKDKLIESLLAP</sequence>
<evidence type="ECO:0000259" key="2">
    <source>
        <dbReference type="Pfam" id="PF07498"/>
    </source>
</evidence>
<dbReference type="SUPFAM" id="SSF68912">
    <property type="entry name" value="Rho N-terminal domain-like"/>
    <property type="match status" value="1"/>
</dbReference>
<evidence type="ECO:0000256" key="1">
    <source>
        <dbReference type="SAM" id="MobiDB-lite"/>
    </source>
</evidence>
<dbReference type="EMBL" id="SXDP01000016">
    <property type="protein sequence ID" value="NEZ47933.1"/>
    <property type="molecule type" value="Genomic_DNA"/>
</dbReference>
<name>A0A6M0RCP5_9CLOT</name>
<dbReference type="GO" id="GO:0006353">
    <property type="term" value="P:DNA-templated transcription termination"/>
    <property type="evidence" value="ECO:0007669"/>
    <property type="project" value="InterPro"/>
</dbReference>
<keyword evidence="4" id="KW-1185">Reference proteome</keyword>
<dbReference type="InterPro" id="IPR011112">
    <property type="entry name" value="Rho-like_N"/>
</dbReference>
<dbReference type="Proteomes" id="UP000473885">
    <property type="component" value="Unassembled WGS sequence"/>
</dbReference>
<comment type="caution">
    <text evidence="3">The sequence shown here is derived from an EMBL/GenBank/DDBJ whole genome shotgun (WGS) entry which is preliminary data.</text>
</comment>
<dbReference type="Pfam" id="PF07498">
    <property type="entry name" value="Rho_N"/>
    <property type="match status" value="1"/>
</dbReference>
<feature type="region of interest" description="Disordered" evidence="1">
    <location>
        <begin position="1"/>
        <end position="23"/>
    </location>
</feature>
<proteinExistence type="predicted"/>
<gene>
    <name evidence="3" type="ORF">FDF74_12150</name>
</gene>
<evidence type="ECO:0000313" key="4">
    <source>
        <dbReference type="Proteomes" id="UP000473885"/>
    </source>
</evidence>
<dbReference type="AlphaFoldDB" id="A0A6M0RCP5"/>
<accession>A0A6M0RCP5</accession>
<dbReference type="InterPro" id="IPR036269">
    <property type="entry name" value="Rho_N_sf"/>
</dbReference>